<organism evidence="2 3">
    <name type="scientific">Mesorhizobium huakuii</name>
    <dbReference type="NCBI Taxonomy" id="28104"/>
    <lineage>
        <taxon>Bacteria</taxon>
        <taxon>Pseudomonadati</taxon>
        <taxon>Pseudomonadota</taxon>
        <taxon>Alphaproteobacteria</taxon>
        <taxon>Hyphomicrobiales</taxon>
        <taxon>Phyllobacteriaceae</taxon>
        <taxon>Mesorhizobium</taxon>
    </lineage>
</organism>
<evidence type="ECO:0000256" key="1">
    <source>
        <dbReference type="SAM" id="MobiDB-lite"/>
    </source>
</evidence>
<protein>
    <submittedName>
        <fullName evidence="2">Uncharacterized protein</fullName>
    </submittedName>
</protein>
<gene>
    <name evidence="2" type="ORF">HB778_31450</name>
</gene>
<accession>A0A7G6T1C3</accession>
<evidence type="ECO:0000313" key="2">
    <source>
        <dbReference type="EMBL" id="QND60555.1"/>
    </source>
</evidence>
<dbReference type="RefSeq" id="WP_183459571.1">
    <property type="nucleotide sequence ID" value="NZ_CP050296.1"/>
</dbReference>
<proteinExistence type="predicted"/>
<dbReference type="EMBL" id="CP050296">
    <property type="protein sequence ID" value="QND60555.1"/>
    <property type="molecule type" value="Genomic_DNA"/>
</dbReference>
<feature type="region of interest" description="Disordered" evidence="1">
    <location>
        <begin position="28"/>
        <end position="48"/>
    </location>
</feature>
<dbReference type="AlphaFoldDB" id="A0A7G6T1C3"/>
<evidence type="ECO:0000313" key="3">
    <source>
        <dbReference type="Proteomes" id="UP000515465"/>
    </source>
</evidence>
<reference evidence="3" key="1">
    <citation type="journal article" date="2020" name="Mol. Plant Microbe">
        <title>Rhizobial microsymbionts of the narrowly endemic Oxytropis species growing in Kamchatka are characterized by significant genetic diversity and possess a set of genes that are associated with T3SS and T6SS secretion systems and can affect the development of symbiosis.</title>
        <authorList>
            <person name="Safronova V."/>
            <person name="Guro P."/>
            <person name="Sazanova A."/>
            <person name="Kuznetsova I."/>
            <person name="Belimov A."/>
            <person name="Yakubov V."/>
            <person name="Chirak E."/>
            <person name="Afonin A."/>
            <person name="Gogolev Y."/>
            <person name="Andronov E."/>
            <person name="Tikhonovich I."/>
        </authorList>
    </citation>
    <scope>NUCLEOTIDE SEQUENCE [LARGE SCALE GENOMIC DNA]</scope>
    <source>
        <strain evidence="3">583</strain>
    </source>
</reference>
<sequence length="48" mass="5504">MRRRSFAIVDIRRDSKSEPLSVYATANNAANRPVDEEHAQGANHPRWI</sequence>
<name>A0A7G6T1C3_9HYPH</name>
<dbReference type="Proteomes" id="UP000515465">
    <property type="component" value="Chromosome"/>
</dbReference>